<accession>A0A1E1K2E4</accession>
<dbReference type="AlphaFoldDB" id="A0A1E1K2E4"/>
<reference evidence="3" key="1">
    <citation type="submission" date="2016-03" db="EMBL/GenBank/DDBJ databases">
        <authorList>
            <person name="Guldener U."/>
        </authorList>
    </citation>
    <scope>NUCLEOTIDE SEQUENCE [LARGE SCALE GENOMIC DNA]</scope>
    <source>
        <strain evidence="3">04CH-RAC-A.6.1</strain>
    </source>
</reference>
<evidence type="ECO:0000256" key="1">
    <source>
        <dbReference type="SAM" id="SignalP"/>
    </source>
</evidence>
<dbReference type="Proteomes" id="UP000178912">
    <property type="component" value="Unassembled WGS sequence"/>
</dbReference>
<gene>
    <name evidence="2" type="ORF">RAG0_02699</name>
</gene>
<proteinExistence type="predicted"/>
<feature type="signal peptide" evidence="1">
    <location>
        <begin position="1"/>
        <end position="20"/>
    </location>
</feature>
<feature type="chain" id="PRO_5009445565" evidence="1">
    <location>
        <begin position="21"/>
        <end position="144"/>
    </location>
</feature>
<keyword evidence="3" id="KW-1185">Reference proteome</keyword>
<protein>
    <submittedName>
        <fullName evidence="2">Uncharacterized protein</fullName>
    </submittedName>
</protein>
<evidence type="ECO:0000313" key="3">
    <source>
        <dbReference type="Proteomes" id="UP000178912"/>
    </source>
</evidence>
<dbReference type="EMBL" id="FJUX01000011">
    <property type="protein sequence ID" value="CZS92233.1"/>
    <property type="molecule type" value="Genomic_DNA"/>
</dbReference>
<name>A0A1E1K2E4_9HELO</name>
<sequence>MTSSRLCLAQALDLAALALAVSDGVGIPSIHASCIMHHASCMHAMQTPITLSVKPSPIAQEVHPPPTPRCPIWWNSLSIPSIPCITIRHQTSPEQSCREEGYIVPPLSSSGRHQYRYLQAGKSNLLRSLLQSINHSDTLAAIPP</sequence>
<evidence type="ECO:0000313" key="2">
    <source>
        <dbReference type="EMBL" id="CZS92233.1"/>
    </source>
</evidence>
<keyword evidence="1" id="KW-0732">Signal</keyword>
<organism evidence="2 3">
    <name type="scientific">Rhynchosporium agropyri</name>
    <dbReference type="NCBI Taxonomy" id="914238"/>
    <lineage>
        <taxon>Eukaryota</taxon>
        <taxon>Fungi</taxon>
        <taxon>Dikarya</taxon>
        <taxon>Ascomycota</taxon>
        <taxon>Pezizomycotina</taxon>
        <taxon>Leotiomycetes</taxon>
        <taxon>Helotiales</taxon>
        <taxon>Ploettnerulaceae</taxon>
        <taxon>Rhynchosporium</taxon>
    </lineage>
</organism>